<proteinExistence type="inferred from homology"/>
<dbReference type="PROSITE" id="PS00455">
    <property type="entry name" value="AMP_BINDING"/>
    <property type="match status" value="1"/>
</dbReference>
<dbReference type="Gene3D" id="3.40.50.12780">
    <property type="entry name" value="N-terminal domain of ligase-like"/>
    <property type="match status" value="1"/>
</dbReference>
<feature type="domain" description="AMP-binding enzyme C-terminal" evidence="3">
    <location>
        <begin position="411"/>
        <end position="484"/>
    </location>
</feature>
<evidence type="ECO:0000256" key="1">
    <source>
        <dbReference type="ARBA" id="ARBA00006432"/>
    </source>
</evidence>
<name>A0A419A902_9RHOB</name>
<dbReference type="InterPro" id="IPR045851">
    <property type="entry name" value="AMP-bd_C_sf"/>
</dbReference>
<dbReference type="RefSeq" id="WP_119897307.1">
    <property type="nucleotide sequence ID" value="NZ_QNRC01000023.1"/>
</dbReference>
<dbReference type="PANTHER" id="PTHR43201:SF8">
    <property type="entry name" value="ACYL-COA SYNTHETASE FAMILY MEMBER 3"/>
    <property type="match status" value="1"/>
</dbReference>
<dbReference type="EMBL" id="QZEW01000020">
    <property type="protein sequence ID" value="RJL18902.1"/>
    <property type="molecule type" value="Genomic_DNA"/>
</dbReference>
<sequence length="499" mass="53959">MSDNLFDILARGIFDPKATAIETVAGRRISYAELVARTGRMANALVALGVTPGDRVAAQVEKSVEAIILYLATVRAGAVFLPLNTGYTPAEIEYFAGDAAPAIFVCDPARADRLAPVTQGARLVTLAADGQGSLADAARDAAPDFATVPRNPDDLAALLYTSGTTGRSKGAMLTHGNLVSNAMALRAAWKYGPDDVLIHALPIFHTHGLFVATNVTLFSGASMIFLPKFDVDRIFEAMARATVLMGVPTFYTRLLQDDMLNAETTSRMRLFISGSAPLLADTHREWRARTGHAILERYGMTETNMNASNPHDGDRVAGTVGMPLPGVEIIVTDPETGAELPRGEIGMIEVRGPNVFKGYWRMPDKTAAELRANGFFITGDLGRFDERGYLHIVGRGKDLIITGGYNVYPKEIETEIDALPGVTESAVIGLPHRDFGEGVTAVIVGPAAPPEAEVLAMLERRLARFKLPKRVLFVDELPRNTMGKVQKNLLRDRFAGLYH</sequence>
<feature type="domain" description="AMP-dependent synthetase/ligase" evidence="2">
    <location>
        <begin position="16"/>
        <end position="360"/>
    </location>
</feature>
<organism evidence="4 5">
    <name type="scientific">Paracoccus siganidrum</name>
    <dbReference type="NCBI Taxonomy" id="1276757"/>
    <lineage>
        <taxon>Bacteria</taxon>
        <taxon>Pseudomonadati</taxon>
        <taxon>Pseudomonadota</taxon>
        <taxon>Alphaproteobacteria</taxon>
        <taxon>Rhodobacterales</taxon>
        <taxon>Paracoccaceae</taxon>
        <taxon>Paracoccus</taxon>
    </lineage>
</organism>
<dbReference type="SUPFAM" id="SSF56801">
    <property type="entry name" value="Acetyl-CoA synthetase-like"/>
    <property type="match status" value="1"/>
</dbReference>
<dbReference type="Pfam" id="PF00501">
    <property type="entry name" value="AMP-binding"/>
    <property type="match status" value="1"/>
</dbReference>
<dbReference type="CDD" id="cd05941">
    <property type="entry name" value="MCS"/>
    <property type="match status" value="1"/>
</dbReference>
<evidence type="ECO:0000313" key="4">
    <source>
        <dbReference type="EMBL" id="RJL18902.1"/>
    </source>
</evidence>
<protein>
    <submittedName>
        <fullName evidence="4">Malonyl-CoA synthase</fullName>
    </submittedName>
</protein>
<keyword evidence="5" id="KW-1185">Reference proteome</keyword>
<reference evidence="5" key="1">
    <citation type="submission" date="2018-09" db="EMBL/GenBank/DDBJ databases">
        <title>Paracoccus onubensis nov. sp. a moderate halophilic bacterium isolated from Gruta de las Maravillas (Aracena, Spain).</title>
        <authorList>
            <person name="Jurado V."/>
            <person name="Gutierrez-Patricio S."/>
            <person name="Gonzalez-Pimentel J.L."/>
            <person name="Miller A.Z."/>
            <person name="Laiz L."/>
            <person name="Saiz-Jimenez C."/>
        </authorList>
    </citation>
    <scope>NUCLEOTIDE SEQUENCE [LARGE SCALE GENOMIC DNA]</scope>
    <source>
        <strain evidence="5">DSM 26381</strain>
    </source>
</reference>
<dbReference type="Gene3D" id="3.30.300.30">
    <property type="match status" value="1"/>
</dbReference>
<dbReference type="PANTHER" id="PTHR43201">
    <property type="entry name" value="ACYL-COA SYNTHETASE"/>
    <property type="match status" value="1"/>
</dbReference>
<dbReference type="InterPro" id="IPR042099">
    <property type="entry name" value="ANL_N_sf"/>
</dbReference>
<dbReference type="OrthoDB" id="9803968at2"/>
<dbReference type="InterPro" id="IPR000873">
    <property type="entry name" value="AMP-dep_synth/lig_dom"/>
</dbReference>
<dbReference type="AlphaFoldDB" id="A0A419A902"/>
<dbReference type="InterPro" id="IPR020845">
    <property type="entry name" value="AMP-binding_CS"/>
</dbReference>
<dbReference type="Proteomes" id="UP000283587">
    <property type="component" value="Unassembled WGS sequence"/>
</dbReference>
<evidence type="ECO:0000259" key="2">
    <source>
        <dbReference type="Pfam" id="PF00501"/>
    </source>
</evidence>
<dbReference type="GO" id="GO:0031956">
    <property type="term" value="F:medium-chain fatty acid-CoA ligase activity"/>
    <property type="evidence" value="ECO:0007669"/>
    <property type="project" value="TreeGrafter"/>
</dbReference>
<dbReference type="NCBIfam" id="NF005702">
    <property type="entry name" value="PRK07514.1"/>
    <property type="match status" value="1"/>
</dbReference>
<accession>A0A419A902</accession>
<dbReference type="InterPro" id="IPR025110">
    <property type="entry name" value="AMP-bd_C"/>
</dbReference>
<evidence type="ECO:0000313" key="5">
    <source>
        <dbReference type="Proteomes" id="UP000283587"/>
    </source>
</evidence>
<comment type="caution">
    <text evidence="4">The sequence shown here is derived from an EMBL/GenBank/DDBJ whole genome shotgun (WGS) entry which is preliminary data.</text>
</comment>
<evidence type="ECO:0000259" key="3">
    <source>
        <dbReference type="Pfam" id="PF13193"/>
    </source>
</evidence>
<gene>
    <name evidence="4" type="ORF">D3P05_06220</name>
</gene>
<dbReference type="Pfam" id="PF13193">
    <property type="entry name" value="AMP-binding_C"/>
    <property type="match status" value="1"/>
</dbReference>
<comment type="similarity">
    <text evidence="1">Belongs to the ATP-dependent AMP-binding enzyme family.</text>
</comment>
<dbReference type="GO" id="GO:0006631">
    <property type="term" value="P:fatty acid metabolic process"/>
    <property type="evidence" value="ECO:0007669"/>
    <property type="project" value="TreeGrafter"/>
</dbReference>